<gene>
    <name evidence="4" type="ORF">A6769_35770</name>
</gene>
<dbReference type="Pfam" id="PF00400">
    <property type="entry name" value="WD40"/>
    <property type="match status" value="7"/>
</dbReference>
<dbReference type="SUPFAM" id="SSF50978">
    <property type="entry name" value="WD40 repeat-like"/>
    <property type="match status" value="1"/>
</dbReference>
<dbReference type="PROSITE" id="PS50294">
    <property type="entry name" value="WD_REPEATS_REGION"/>
    <property type="match status" value="5"/>
</dbReference>
<dbReference type="InterPro" id="IPR020472">
    <property type="entry name" value="WD40_PAC1"/>
</dbReference>
<dbReference type="InterPro" id="IPR001680">
    <property type="entry name" value="WD40_rpt"/>
</dbReference>
<dbReference type="PROSITE" id="PS00678">
    <property type="entry name" value="WD_REPEATS_1"/>
    <property type="match status" value="3"/>
</dbReference>
<dbReference type="InterPro" id="IPR019775">
    <property type="entry name" value="WD40_repeat_CS"/>
</dbReference>
<feature type="repeat" description="WD" evidence="3">
    <location>
        <begin position="298"/>
        <end position="339"/>
    </location>
</feature>
<dbReference type="AlphaFoldDB" id="A0A367R011"/>
<keyword evidence="1 3" id="KW-0853">WD repeat</keyword>
<organism evidence="4 5">
    <name type="scientific">Nostoc punctiforme NIES-2108</name>
    <dbReference type="NCBI Taxonomy" id="1356359"/>
    <lineage>
        <taxon>Bacteria</taxon>
        <taxon>Bacillati</taxon>
        <taxon>Cyanobacteriota</taxon>
        <taxon>Cyanophyceae</taxon>
        <taxon>Nostocales</taxon>
        <taxon>Nostocaceae</taxon>
        <taxon>Nostoc</taxon>
    </lineage>
</organism>
<dbReference type="InterPro" id="IPR015943">
    <property type="entry name" value="WD40/YVTN_repeat-like_dom_sf"/>
</dbReference>
<evidence type="ECO:0000256" key="2">
    <source>
        <dbReference type="ARBA" id="ARBA00022737"/>
    </source>
</evidence>
<dbReference type="CDD" id="cd00200">
    <property type="entry name" value="WD40"/>
    <property type="match status" value="1"/>
</dbReference>
<sequence>MKNNPNQPTKYDAVLGGEAPSPVNGVVLYQFSMKLHIIRSPLAPLKKGGTGKTSIKVPLFKGDLGGSRYVQLHIKLVLGGLEGVRSRLRSSVVEVQVAALSEALNYGEVGLETVIQSLKDQSGQVRLSAYKILQSRTELSSVKQALQDFNPYEFFQCVHTLKAYYQQVHSVAIGPDNKTLVCGSGDSRYNNNSINSPKVWNLETGKEKFDLRFNHHHTSDINWVAISPDGQKMISAGADKNIMIWDINTGKYIAKLSQNLTITYALAIHPNGESFVSADGNGCIKVWQWNLGEEVAILEGHRRSIYALCISPDGKLLISGGEDRTIKIWDLNSRREIWSLIGHSHSIRSLAISPDGHYLVSGSDQRIKIWDMQTGEEIFSFYGHAGWVRSIVFSPDGKTFLTAGDQNIKVWDLASGKKIFSFQGHAGAIRSLVLSSNGQILVSGGVDNTVKVWRF</sequence>
<dbReference type="Gene3D" id="2.130.10.10">
    <property type="entry name" value="YVTN repeat-like/Quinoprotein amine dehydrogenase"/>
    <property type="match status" value="3"/>
</dbReference>
<protein>
    <submittedName>
        <fullName evidence="4">Uncharacterized protein</fullName>
    </submittedName>
</protein>
<dbReference type="PANTHER" id="PTHR19879:SF9">
    <property type="entry name" value="TRANSCRIPTION INITIATION FACTOR TFIID SUBUNIT 5"/>
    <property type="match status" value="1"/>
</dbReference>
<reference evidence="5" key="1">
    <citation type="submission" date="2016-04" db="EMBL/GenBank/DDBJ databases">
        <authorList>
            <person name="Tabuchi Yagui T.R."/>
        </authorList>
    </citation>
    <scope>NUCLEOTIDE SEQUENCE [LARGE SCALE GENOMIC DNA]</scope>
</reference>
<dbReference type="PRINTS" id="PR00320">
    <property type="entry name" value="GPROTEINBRPT"/>
</dbReference>
<evidence type="ECO:0000256" key="1">
    <source>
        <dbReference type="ARBA" id="ARBA00022574"/>
    </source>
</evidence>
<name>A0A367R011_NOSPU</name>
<feature type="repeat" description="WD" evidence="3">
    <location>
        <begin position="422"/>
        <end position="455"/>
    </location>
</feature>
<keyword evidence="2" id="KW-0677">Repeat</keyword>
<feature type="repeat" description="WD" evidence="3">
    <location>
        <begin position="340"/>
        <end position="380"/>
    </location>
</feature>
<feature type="repeat" description="WD" evidence="3">
    <location>
        <begin position="214"/>
        <end position="255"/>
    </location>
</feature>
<evidence type="ECO:0000313" key="5">
    <source>
        <dbReference type="Proteomes" id="UP000252085"/>
    </source>
</evidence>
<comment type="caution">
    <text evidence="4">The sequence shown here is derived from an EMBL/GenBank/DDBJ whole genome shotgun (WGS) entry which is preliminary data.</text>
</comment>
<dbReference type="EMBL" id="LXQE01000199">
    <property type="protein sequence ID" value="RCJ29281.1"/>
    <property type="molecule type" value="Genomic_DNA"/>
</dbReference>
<dbReference type="InterPro" id="IPR036322">
    <property type="entry name" value="WD40_repeat_dom_sf"/>
</dbReference>
<dbReference type="PANTHER" id="PTHR19879">
    <property type="entry name" value="TRANSCRIPTION INITIATION FACTOR TFIID"/>
    <property type="match status" value="1"/>
</dbReference>
<dbReference type="PROSITE" id="PS50082">
    <property type="entry name" value="WD_REPEATS_2"/>
    <property type="match status" value="5"/>
</dbReference>
<evidence type="ECO:0000256" key="3">
    <source>
        <dbReference type="PROSITE-ProRule" id="PRU00221"/>
    </source>
</evidence>
<accession>A0A367R011</accession>
<feature type="repeat" description="WD" evidence="3">
    <location>
        <begin position="381"/>
        <end position="421"/>
    </location>
</feature>
<dbReference type="SMART" id="SM00320">
    <property type="entry name" value="WD40"/>
    <property type="match status" value="7"/>
</dbReference>
<dbReference type="Proteomes" id="UP000252085">
    <property type="component" value="Unassembled WGS sequence"/>
</dbReference>
<proteinExistence type="predicted"/>
<evidence type="ECO:0000313" key="4">
    <source>
        <dbReference type="EMBL" id="RCJ29281.1"/>
    </source>
</evidence>